<gene>
    <name evidence="2" type="ORF">BT63DRAFT_101470</name>
</gene>
<accession>A0A6A6TZM5</accession>
<evidence type="ECO:0000313" key="2">
    <source>
        <dbReference type="EMBL" id="KAF2664124.1"/>
    </source>
</evidence>
<proteinExistence type="predicted"/>
<dbReference type="AlphaFoldDB" id="A0A6A6TZM5"/>
<dbReference type="Proteomes" id="UP000799302">
    <property type="component" value="Unassembled WGS sequence"/>
</dbReference>
<protein>
    <submittedName>
        <fullName evidence="2">Uncharacterized protein</fullName>
    </submittedName>
</protein>
<organism evidence="2 3">
    <name type="scientific">Microthyrium microscopicum</name>
    <dbReference type="NCBI Taxonomy" id="703497"/>
    <lineage>
        <taxon>Eukaryota</taxon>
        <taxon>Fungi</taxon>
        <taxon>Dikarya</taxon>
        <taxon>Ascomycota</taxon>
        <taxon>Pezizomycotina</taxon>
        <taxon>Dothideomycetes</taxon>
        <taxon>Dothideomycetes incertae sedis</taxon>
        <taxon>Microthyriales</taxon>
        <taxon>Microthyriaceae</taxon>
        <taxon>Microthyrium</taxon>
    </lineage>
</organism>
<dbReference type="EMBL" id="MU004243">
    <property type="protein sequence ID" value="KAF2664124.1"/>
    <property type="molecule type" value="Genomic_DNA"/>
</dbReference>
<sequence length="329" mass="34503">MFPEWSKCKFHHYGMEDPPKTLPTDDFNDPDDLPGPIQKPELSSAARSAGSAMAMTQSATEAAIGCSFTEPAMPAQGINAGPLALPRPTRRPMPTVQSSSVRDDATNLQQIPTNPQGVSPGLRITTLTGKSGAAYTAISLEAGIYMVDGHFVTHGNPPVTLQDGTIVSLNQKSGLVANGQAVSFLESKIGSIGLMVQEHSNKSPTIMATLNKDGKYSIMGATLNPGAGSITLPSGTVVSVEESGQLRVNGQLAQPSLLPDSSVADMGANIAEFSGFVGIIHSSLPAQGPLIQVTPTSTKSRAEKTVRLPLKMAFVYVALLGGHAMLWWL</sequence>
<evidence type="ECO:0000313" key="3">
    <source>
        <dbReference type="Proteomes" id="UP000799302"/>
    </source>
</evidence>
<name>A0A6A6TZM5_9PEZI</name>
<feature type="region of interest" description="Disordered" evidence="1">
    <location>
        <begin position="12"/>
        <end position="53"/>
    </location>
</feature>
<reference evidence="2" key="1">
    <citation type="journal article" date="2020" name="Stud. Mycol.">
        <title>101 Dothideomycetes genomes: a test case for predicting lifestyles and emergence of pathogens.</title>
        <authorList>
            <person name="Haridas S."/>
            <person name="Albert R."/>
            <person name="Binder M."/>
            <person name="Bloem J."/>
            <person name="Labutti K."/>
            <person name="Salamov A."/>
            <person name="Andreopoulos B."/>
            <person name="Baker S."/>
            <person name="Barry K."/>
            <person name="Bills G."/>
            <person name="Bluhm B."/>
            <person name="Cannon C."/>
            <person name="Castanera R."/>
            <person name="Culley D."/>
            <person name="Daum C."/>
            <person name="Ezra D."/>
            <person name="Gonzalez J."/>
            <person name="Henrissat B."/>
            <person name="Kuo A."/>
            <person name="Liang C."/>
            <person name="Lipzen A."/>
            <person name="Lutzoni F."/>
            <person name="Magnuson J."/>
            <person name="Mondo S."/>
            <person name="Nolan M."/>
            <person name="Ohm R."/>
            <person name="Pangilinan J."/>
            <person name="Park H.-J."/>
            <person name="Ramirez L."/>
            <person name="Alfaro M."/>
            <person name="Sun H."/>
            <person name="Tritt A."/>
            <person name="Yoshinaga Y."/>
            <person name="Zwiers L.-H."/>
            <person name="Turgeon B."/>
            <person name="Goodwin S."/>
            <person name="Spatafora J."/>
            <person name="Crous P."/>
            <person name="Grigoriev I."/>
        </authorList>
    </citation>
    <scope>NUCLEOTIDE SEQUENCE</scope>
    <source>
        <strain evidence="2">CBS 115976</strain>
    </source>
</reference>
<feature type="region of interest" description="Disordered" evidence="1">
    <location>
        <begin position="81"/>
        <end position="103"/>
    </location>
</feature>
<evidence type="ECO:0000256" key="1">
    <source>
        <dbReference type="SAM" id="MobiDB-lite"/>
    </source>
</evidence>
<keyword evidence="3" id="KW-1185">Reference proteome</keyword>
<feature type="compositionally biased region" description="Low complexity" evidence="1">
    <location>
        <begin position="43"/>
        <end position="53"/>
    </location>
</feature>